<organism evidence="1 2">
    <name type="scientific">Candidatus Methanoperedens nitratireducens</name>
    <dbReference type="NCBI Taxonomy" id="1392998"/>
    <lineage>
        <taxon>Archaea</taxon>
        <taxon>Methanobacteriati</taxon>
        <taxon>Methanobacteriota</taxon>
        <taxon>Stenosarchaea group</taxon>
        <taxon>Methanomicrobia</taxon>
        <taxon>Methanosarcinales</taxon>
        <taxon>ANME-2 cluster</taxon>
        <taxon>Candidatus Methanoperedentaceae</taxon>
        <taxon>Candidatus Methanoperedens</taxon>
    </lineage>
</organism>
<evidence type="ECO:0000313" key="1">
    <source>
        <dbReference type="EMBL" id="SNQ58954.1"/>
    </source>
</evidence>
<keyword evidence="2" id="KW-1185">Reference proteome</keyword>
<dbReference type="InterPro" id="IPR005358">
    <property type="entry name" value="Puta_zinc/iron-chelating_dom"/>
</dbReference>
<gene>
    <name evidence="1" type="ORF">MNV_1010011</name>
</gene>
<dbReference type="Pfam" id="PF03692">
    <property type="entry name" value="CxxCxxCC"/>
    <property type="match status" value="1"/>
</dbReference>
<dbReference type="PANTHER" id="PTHR35866">
    <property type="entry name" value="PUTATIVE-RELATED"/>
    <property type="match status" value="1"/>
</dbReference>
<dbReference type="OrthoDB" id="36424at2157"/>
<dbReference type="EMBL" id="FZMP01000004">
    <property type="protein sequence ID" value="SNQ58954.1"/>
    <property type="molecule type" value="Genomic_DNA"/>
</dbReference>
<evidence type="ECO:0000313" key="2">
    <source>
        <dbReference type="Proteomes" id="UP000218615"/>
    </source>
</evidence>
<protein>
    <submittedName>
        <fullName evidence="1">Uncharacterized protein</fullName>
    </submittedName>
</protein>
<sequence>MDCDIRLCDSLCCRNCAVLTGEEVAELIAKVKKEYALELDPKKYFRKAKGEQGTYFAAKMIKGQCIFLNKEKRCRIYRCRPTLCELYPVIDVDAVDERCPAVGKNKLPADMLAALKKRYSEEIDDRIKLEQVFKFI</sequence>
<dbReference type="AlphaFoldDB" id="A0A284VI64"/>
<name>A0A284VI64_9EURY</name>
<reference evidence="2" key="1">
    <citation type="submission" date="2017-06" db="EMBL/GenBank/DDBJ databases">
        <authorList>
            <person name="Cremers G."/>
        </authorList>
    </citation>
    <scope>NUCLEOTIDE SEQUENCE [LARGE SCALE GENOMIC DNA]</scope>
</reference>
<proteinExistence type="predicted"/>
<dbReference type="RefSeq" id="WP_096203372.1">
    <property type="nucleotide sequence ID" value="NZ_FZMP01000004.1"/>
</dbReference>
<dbReference type="Proteomes" id="UP000218615">
    <property type="component" value="Unassembled WGS sequence"/>
</dbReference>
<accession>A0A284VI64</accession>
<dbReference type="PANTHER" id="PTHR35866:SF2">
    <property type="entry name" value="YKGJ FAMILY CYSTEINE CLUSTER PROTEIN"/>
    <property type="match status" value="1"/>
</dbReference>